<dbReference type="InterPro" id="IPR001972">
    <property type="entry name" value="Stomatin_HflK_fam"/>
</dbReference>
<evidence type="ECO:0000259" key="4">
    <source>
        <dbReference type="SMART" id="SM00244"/>
    </source>
</evidence>
<dbReference type="FunFam" id="3.30.479.30:FF:000004">
    <property type="entry name" value="Putative membrane protease family, stomatin"/>
    <property type="match status" value="1"/>
</dbReference>
<feature type="transmembrane region" description="Helical" evidence="3">
    <location>
        <begin position="34"/>
        <end position="55"/>
    </location>
</feature>
<dbReference type="InterPro" id="IPR001107">
    <property type="entry name" value="Band_7"/>
</dbReference>
<protein>
    <recommendedName>
        <fullName evidence="4">Band 7 domain-containing protein</fullName>
    </recommendedName>
</protein>
<evidence type="ECO:0000313" key="6">
    <source>
        <dbReference type="Proteomes" id="UP001461498"/>
    </source>
</evidence>
<dbReference type="SMART" id="SM00244">
    <property type="entry name" value="PHB"/>
    <property type="match status" value="1"/>
</dbReference>
<keyword evidence="3" id="KW-1133">Transmembrane helix</keyword>
<evidence type="ECO:0000256" key="2">
    <source>
        <dbReference type="SAM" id="MobiDB-lite"/>
    </source>
</evidence>
<organism evidence="5 6">
    <name type="scientific">Rhynocoris fuscipes</name>
    <dbReference type="NCBI Taxonomy" id="488301"/>
    <lineage>
        <taxon>Eukaryota</taxon>
        <taxon>Metazoa</taxon>
        <taxon>Ecdysozoa</taxon>
        <taxon>Arthropoda</taxon>
        <taxon>Hexapoda</taxon>
        <taxon>Insecta</taxon>
        <taxon>Pterygota</taxon>
        <taxon>Neoptera</taxon>
        <taxon>Paraneoptera</taxon>
        <taxon>Hemiptera</taxon>
        <taxon>Heteroptera</taxon>
        <taxon>Panheteroptera</taxon>
        <taxon>Cimicomorpha</taxon>
        <taxon>Reduviidae</taxon>
        <taxon>Harpactorinae</taxon>
        <taxon>Harpactorini</taxon>
        <taxon>Rhynocoris</taxon>
    </lineage>
</organism>
<comment type="similarity">
    <text evidence="1">Belongs to the band 7/mec-2 family.</text>
</comment>
<proteinExistence type="inferred from homology"/>
<dbReference type="Proteomes" id="UP001461498">
    <property type="component" value="Unassembled WGS sequence"/>
</dbReference>
<dbReference type="SUPFAM" id="SSF117892">
    <property type="entry name" value="Band 7/SPFH domain"/>
    <property type="match status" value="1"/>
</dbReference>
<dbReference type="Pfam" id="PF01145">
    <property type="entry name" value="Band_7"/>
    <property type="match status" value="1"/>
</dbReference>
<dbReference type="InterPro" id="IPR043202">
    <property type="entry name" value="Band-7_stomatin-like"/>
</dbReference>
<comment type="caution">
    <text evidence="5">The sequence shown here is derived from an EMBL/GenBank/DDBJ whole genome shotgun (WGS) entry which is preliminary data.</text>
</comment>
<name>A0AAW1CIU6_9HEMI</name>
<evidence type="ECO:0000256" key="1">
    <source>
        <dbReference type="ARBA" id="ARBA00008164"/>
    </source>
</evidence>
<keyword evidence="3" id="KW-0812">Transmembrane</keyword>
<dbReference type="Gene3D" id="3.30.479.30">
    <property type="entry name" value="Band 7 domain"/>
    <property type="match status" value="1"/>
</dbReference>
<keyword evidence="3" id="KW-0472">Membrane</keyword>
<evidence type="ECO:0000313" key="5">
    <source>
        <dbReference type="EMBL" id="KAK9498362.1"/>
    </source>
</evidence>
<keyword evidence="6" id="KW-1185">Reference proteome</keyword>
<dbReference type="InterPro" id="IPR036013">
    <property type="entry name" value="Band_7/SPFH_dom_sf"/>
</dbReference>
<feature type="compositionally biased region" description="Low complexity" evidence="2">
    <location>
        <begin position="299"/>
        <end position="309"/>
    </location>
</feature>
<reference evidence="5 6" key="1">
    <citation type="submission" date="2022-12" db="EMBL/GenBank/DDBJ databases">
        <title>Chromosome-level genome assembly of true bugs.</title>
        <authorList>
            <person name="Ma L."/>
            <person name="Li H."/>
        </authorList>
    </citation>
    <scope>NUCLEOTIDE SEQUENCE [LARGE SCALE GENOMIC DNA]</scope>
    <source>
        <strain evidence="5">Lab_2022b</strain>
    </source>
</reference>
<dbReference type="GO" id="GO:0009898">
    <property type="term" value="C:cytoplasmic side of plasma membrane"/>
    <property type="evidence" value="ECO:0007669"/>
    <property type="project" value="UniProtKB-ARBA"/>
</dbReference>
<dbReference type="Gene3D" id="6.10.250.2090">
    <property type="match status" value="1"/>
</dbReference>
<feature type="domain" description="Band 7" evidence="4">
    <location>
        <begin position="50"/>
        <end position="209"/>
    </location>
</feature>
<accession>A0AAW1CIU6</accession>
<dbReference type="EMBL" id="JAPXFL010000012">
    <property type="protein sequence ID" value="KAK9498362.1"/>
    <property type="molecule type" value="Genomic_DNA"/>
</dbReference>
<feature type="region of interest" description="Disordered" evidence="2">
    <location>
        <begin position="284"/>
        <end position="309"/>
    </location>
</feature>
<dbReference type="PRINTS" id="PR00721">
    <property type="entry name" value="STOMATIN"/>
</dbReference>
<dbReference type="PANTHER" id="PTHR10264:SF19">
    <property type="entry name" value="AT06885P-RELATED"/>
    <property type="match status" value="1"/>
</dbReference>
<gene>
    <name evidence="5" type="ORF">O3M35_003012</name>
</gene>
<sequence>MNSVRDTLVGPPPTQAQILEHEHSTDPMEKSCVILSYLIAIAFLPISLLFTYRVARQYERVLILRLGKLRRGGARGPGLYFVLPCVDQTHTMDIRTIVFDIFPYQVLTKDSCTIKIDVTMFCRIVNPIKTVVSVTNFYVATLNLVATSLRNIIGQKNLAEFLSERDAIVKSLKRILDEGTAPWGVKVISVEIMGVCLPKDLQRSMASEAEASREARAKLVAAEGELLASKALSEASNIMVENPVTIHLRYLQTLLAVASNKNSTIIFPLPTDLLKRFLGTTSKKSAKPESSRSVRSSESKGSISRTEIV</sequence>
<feature type="compositionally biased region" description="Basic and acidic residues" evidence="2">
    <location>
        <begin position="286"/>
        <end position="298"/>
    </location>
</feature>
<dbReference type="AlphaFoldDB" id="A0AAW1CIU6"/>
<evidence type="ECO:0000256" key="3">
    <source>
        <dbReference type="SAM" id="Phobius"/>
    </source>
</evidence>
<dbReference type="PANTHER" id="PTHR10264">
    <property type="entry name" value="BAND 7 PROTEIN-RELATED"/>
    <property type="match status" value="1"/>
</dbReference>